<sequence length="94" mass="10370">MSDFKDVQEMLEQQILTNANVAAAAYELEQSALREKQDREALTAIAALAPGDECYILAGGSFLSMSQAAAQRHVEDDVDVVKMRQIELRGEINQ</sequence>
<protein>
    <submittedName>
        <fullName evidence="1">Prefoldin</fullName>
    </submittedName>
</protein>
<proteinExistence type="predicted"/>
<dbReference type="Proteomes" id="UP000265618">
    <property type="component" value="Unassembled WGS sequence"/>
</dbReference>
<dbReference type="EMBL" id="BDIP01002961">
    <property type="protein sequence ID" value="GCA63289.1"/>
    <property type="molecule type" value="Genomic_DNA"/>
</dbReference>
<reference evidence="1 2" key="1">
    <citation type="journal article" date="2018" name="PLoS ONE">
        <title>The draft genome of Kipferlia bialata reveals reductive genome evolution in fornicate parasites.</title>
        <authorList>
            <person name="Tanifuji G."/>
            <person name="Takabayashi S."/>
            <person name="Kume K."/>
            <person name="Takagi M."/>
            <person name="Nakayama T."/>
            <person name="Kamikawa R."/>
            <person name="Inagaki Y."/>
            <person name="Hashimoto T."/>
        </authorList>
    </citation>
    <scope>NUCLEOTIDE SEQUENCE [LARGE SCALE GENOMIC DNA]</scope>
    <source>
        <strain evidence="1">NY0173</strain>
    </source>
</reference>
<evidence type="ECO:0000313" key="1">
    <source>
        <dbReference type="EMBL" id="GCA63289.1"/>
    </source>
</evidence>
<keyword evidence="2" id="KW-1185">Reference proteome</keyword>
<gene>
    <name evidence="1" type="ORF">KIPB_009054</name>
</gene>
<evidence type="ECO:0000313" key="2">
    <source>
        <dbReference type="Proteomes" id="UP000265618"/>
    </source>
</evidence>
<organism evidence="1 2">
    <name type="scientific">Kipferlia bialata</name>
    <dbReference type="NCBI Taxonomy" id="797122"/>
    <lineage>
        <taxon>Eukaryota</taxon>
        <taxon>Metamonada</taxon>
        <taxon>Carpediemonas-like organisms</taxon>
        <taxon>Kipferlia</taxon>
    </lineage>
</organism>
<dbReference type="SUPFAM" id="SSF46579">
    <property type="entry name" value="Prefoldin"/>
    <property type="match status" value="1"/>
</dbReference>
<dbReference type="AlphaFoldDB" id="A0A391NXV6"/>
<name>A0A391NXV6_9EUKA</name>
<comment type="caution">
    <text evidence="1">The sequence shown here is derived from an EMBL/GenBank/DDBJ whole genome shotgun (WGS) entry which is preliminary data.</text>
</comment>
<accession>A0A391NXV6</accession>